<sequence length="15" mass="1631">MLRLTSWSGVCTACC</sequence>
<proteinExistence type="predicted"/>
<name>A0A1I8GDV0_9PLAT</name>
<evidence type="ECO:0000313" key="2">
    <source>
        <dbReference type="WBParaSite" id="maker-uti_cns_0001545-snap-gene-0.9-mRNA-1"/>
    </source>
</evidence>
<reference evidence="2" key="1">
    <citation type="submission" date="2016-11" db="UniProtKB">
        <authorList>
            <consortium name="WormBaseParasite"/>
        </authorList>
    </citation>
    <scope>IDENTIFICATION</scope>
</reference>
<accession>A0A1I8GDV0</accession>
<evidence type="ECO:0000313" key="1">
    <source>
        <dbReference type="Proteomes" id="UP000095280"/>
    </source>
</evidence>
<dbReference type="WBParaSite" id="maker-uti_cns_0001545-snap-gene-0.9-mRNA-1">
    <property type="protein sequence ID" value="maker-uti_cns_0001545-snap-gene-0.9-mRNA-1"/>
    <property type="gene ID" value="maker-uti_cns_0001545-snap-gene-0.9"/>
</dbReference>
<organism evidence="1 2">
    <name type="scientific">Macrostomum lignano</name>
    <dbReference type="NCBI Taxonomy" id="282301"/>
    <lineage>
        <taxon>Eukaryota</taxon>
        <taxon>Metazoa</taxon>
        <taxon>Spiralia</taxon>
        <taxon>Lophotrochozoa</taxon>
        <taxon>Platyhelminthes</taxon>
        <taxon>Rhabditophora</taxon>
        <taxon>Macrostomorpha</taxon>
        <taxon>Macrostomida</taxon>
        <taxon>Macrostomidae</taxon>
        <taxon>Macrostomum</taxon>
    </lineage>
</organism>
<dbReference type="Proteomes" id="UP000095280">
    <property type="component" value="Unplaced"/>
</dbReference>
<keyword evidence="1" id="KW-1185">Reference proteome</keyword>
<protein>
    <submittedName>
        <fullName evidence="2">Uncharacterized protein</fullName>
    </submittedName>
</protein>